<dbReference type="Pfam" id="PF00069">
    <property type="entry name" value="Pkinase"/>
    <property type="match status" value="1"/>
</dbReference>
<dbReference type="InterPro" id="IPR008266">
    <property type="entry name" value="Tyr_kinase_AS"/>
</dbReference>
<keyword evidence="9" id="KW-0472">Membrane</keyword>
<dbReference type="SMART" id="SM00219">
    <property type="entry name" value="TyrKc"/>
    <property type="match status" value="1"/>
</dbReference>
<dbReference type="PROSITE" id="PS50011">
    <property type="entry name" value="PROTEIN_KINASE_DOM"/>
    <property type="match status" value="1"/>
</dbReference>
<evidence type="ECO:0000256" key="2">
    <source>
        <dbReference type="ARBA" id="ARBA00022527"/>
    </source>
</evidence>
<evidence type="ECO:0000313" key="11">
    <source>
        <dbReference type="EMBL" id="MBS2966225.1"/>
    </source>
</evidence>
<dbReference type="InterPro" id="IPR011009">
    <property type="entry name" value="Kinase-like_dom_sf"/>
</dbReference>
<dbReference type="GO" id="GO:0004713">
    <property type="term" value="F:protein tyrosine kinase activity"/>
    <property type="evidence" value="ECO:0007669"/>
    <property type="project" value="InterPro"/>
</dbReference>
<dbReference type="RefSeq" id="WP_211471091.1">
    <property type="nucleotide sequence ID" value="NZ_JAGSXH010000131.1"/>
</dbReference>
<evidence type="ECO:0000256" key="4">
    <source>
        <dbReference type="ARBA" id="ARBA00022741"/>
    </source>
</evidence>
<keyword evidence="9" id="KW-0812">Transmembrane</keyword>
<dbReference type="EMBL" id="JAGSXH010000131">
    <property type="protein sequence ID" value="MBS2966225.1"/>
    <property type="molecule type" value="Genomic_DNA"/>
</dbReference>
<keyword evidence="3" id="KW-0808">Transferase</keyword>
<accession>A0A8J7WUV3</accession>
<evidence type="ECO:0000256" key="1">
    <source>
        <dbReference type="ARBA" id="ARBA00012513"/>
    </source>
</evidence>
<feature type="domain" description="Protein kinase" evidence="10">
    <location>
        <begin position="20"/>
        <end position="279"/>
    </location>
</feature>
<dbReference type="Gene3D" id="3.30.200.20">
    <property type="entry name" value="Phosphorylase Kinase, domain 1"/>
    <property type="match status" value="1"/>
</dbReference>
<evidence type="ECO:0000256" key="7">
    <source>
        <dbReference type="PROSITE-ProRule" id="PRU10141"/>
    </source>
</evidence>
<feature type="region of interest" description="Disordered" evidence="8">
    <location>
        <begin position="286"/>
        <end position="310"/>
    </location>
</feature>
<proteinExistence type="predicted"/>
<keyword evidence="9" id="KW-1133">Transmembrane helix</keyword>
<sequence length="562" mass="56334">MRSDTAARVVAPDGLIVGRYRLLGPLGAGASATVWAAVDETLGRQVALKLLSGPTAFDDADRDQLRTEARALASLAHPRIIVVFDYLEAPGLDRSVQPVLVTELLEGRDLAARLEEGPLPWPTALGVCGQLAEALAAAHAAGIVHRDVAPANVMLTVGGVKLLDFGIAQGPADRRDPDAMAVGTPVTMAPEQLRGHPALPASDMYALGCTLYWCLTGRPPFPNKDVAGLGAAHLRKAPPPLGINGLPVGVESFYLACLAKNPAARPTAQQAAGLLAPYTRTISGGSAPQAAAAPAPGPAGGEDATQLLPAVTDPGDGAAVGFAAAVPAADDAAADDPTAITQFVPGHGVTSHAGRRRPTDRRKVLPGVLVVVALAAVIAVLVGLAHAIGGGDGAAAPSLSGSAGASQAASNASTPADSATPTGTDGATPSASASASPTVSAPTPANSKANPFAQAFPDPATDPSGYLQALSQQVRGFVAQGPRTLQSGAGQDLLNGIGTVQNSVASAQQSRGRKQWRTVQSQIANLEQLVSNDAAAGAASQAVANALTGELQQLAANLPTLG</sequence>
<organism evidence="11 12">
    <name type="scientific">Actinocrinis puniceicyclus</name>
    <dbReference type="NCBI Taxonomy" id="977794"/>
    <lineage>
        <taxon>Bacteria</taxon>
        <taxon>Bacillati</taxon>
        <taxon>Actinomycetota</taxon>
        <taxon>Actinomycetes</taxon>
        <taxon>Catenulisporales</taxon>
        <taxon>Actinospicaceae</taxon>
        <taxon>Actinocrinis</taxon>
    </lineage>
</organism>
<feature type="compositionally biased region" description="Low complexity" evidence="8">
    <location>
        <begin position="427"/>
        <end position="447"/>
    </location>
</feature>
<dbReference type="InterPro" id="IPR000719">
    <property type="entry name" value="Prot_kinase_dom"/>
</dbReference>
<dbReference type="Proteomes" id="UP000677913">
    <property type="component" value="Unassembled WGS sequence"/>
</dbReference>
<evidence type="ECO:0000256" key="5">
    <source>
        <dbReference type="ARBA" id="ARBA00022777"/>
    </source>
</evidence>
<dbReference type="Gene3D" id="1.10.510.10">
    <property type="entry name" value="Transferase(Phosphotransferase) domain 1"/>
    <property type="match status" value="1"/>
</dbReference>
<dbReference type="PROSITE" id="PS00107">
    <property type="entry name" value="PROTEIN_KINASE_ATP"/>
    <property type="match status" value="1"/>
</dbReference>
<evidence type="ECO:0000256" key="3">
    <source>
        <dbReference type="ARBA" id="ARBA00022679"/>
    </source>
</evidence>
<feature type="compositionally biased region" description="Low complexity" evidence="8">
    <location>
        <begin position="394"/>
        <end position="413"/>
    </location>
</feature>
<keyword evidence="2 11" id="KW-0723">Serine/threonine-protein kinase</keyword>
<keyword evidence="5 11" id="KW-0418">Kinase</keyword>
<keyword evidence="12" id="KW-1185">Reference proteome</keyword>
<gene>
    <name evidence="11" type="ORF">KGA66_24485</name>
</gene>
<evidence type="ECO:0000256" key="9">
    <source>
        <dbReference type="SAM" id="Phobius"/>
    </source>
</evidence>
<feature type="region of interest" description="Disordered" evidence="8">
    <location>
        <begin position="394"/>
        <end position="465"/>
    </location>
</feature>
<dbReference type="InterPro" id="IPR020635">
    <property type="entry name" value="Tyr_kinase_cat_dom"/>
</dbReference>
<evidence type="ECO:0000256" key="6">
    <source>
        <dbReference type="ARBA" id="ARBA00022840"/>
    </source>
</evidence>
<dbReference type="AlphaFoldDB" id="A0A8J7WUV3"/>
<dbReference type="CDD" id="cd14014">
    <property type="entry name" value="STKc_PknB_like"/>
    <property type="match status" value="1"/>
</dbReference>
<evidence type="ECO:0000256" key="8">
    <source>
        <dbReference type="SAM" id="MobiDB-lite"/>
    </source>
</evidence>
<dbReference type="GO" id="GO:0005524">
    <property type="term" value="F:ATP binding"/>
    <property type="evidence" value="ECO:0007669"/>
    <property type="project" value="UniProtKB-UniRule"/>
</dbReference>
<protein>
    <recommendedName>
        <fullName evidence="1">non-specific serine/threonine protein kinase</fullName>
        <ecNumber evidence="1">2.7.11.1</ecNumber>
    </recommendedName>
</protein>
<feature type="transmembrane region" description="Helical" evidence="9">
    <location>
        <begin position="364"/>
        <end position="388"/>
    </location>
</feature>
<dbReference type="PANTHER" id="PTHR43289">
    <property type="entry name" value="MITOGEN-ACTIVATED PROTEIN KINASE KINASE KINASE 20-RELATED"/>
    <property type="match status" value="1"/>
</dbReference>
<dbReference type="SUPFAM" id="SSF56112">
    <property type="entry name" value="Protein kinase-like (PK-like)"/>
    <property type="match status" value="1"/>
</dbReference>
<keyword evidence="4 7" id="KW-0547">Nucleotide-binding</keyword>
<feature type="binding site" evidence="7">
    <location>
        <position position="49"/>
    </location>
    <ligand>
        <name>ATP</name>
        <dbReference type="ChEBI" id="CHEBI:30616"/>
    </ligand>
</feature>
<feature type="compositionally biased region" description="Polar residues" evidence="8">
    <location>
        <begin position="414"/>
        <end position="425"/>
    </location>
</feature>
<evidence type="ECO:0000313" key="12">
    <source>
        <dbReference type="Proteomes" id="UP000677913"/>
    </source>
</evidence>
<name>A0A8J7WUV3_9ACTN</name>
<dbReference type="InterPro" id="IPR017441">
    <property type="entry name" value="Protein_kinase_ATP_BS"/>
</dbReference>
<keyword evidence="6 7" id="KW-0067">ATP-binding</keyword>
<dbReference type="GO" id="GO:0004674">
    <property type="term" value="F:protein serine/threonine kinase activity"/>
    <property type="evidence" value="ECO:0007669"/>
    <property type="project" value="UniProtKB-KW"/>
</dbReference>
<dbReference type="EC" id="2.7.11.1" evidence="1"/>
<comment type="caution">
    <text evidence="11">The sequence shown here is derived from an EMBL/GenBank/DDBJ whole genome shotgun (WGS) entry which is preliminary data.</text>
</comment>
<dbReference type="PROSITE" id="PS00109">
    <property type="entry name" value="PROTEIN_KINASE_TYR"/>
    <property type="match status" value="1"/>
</dbReference>
<dbReference type="PANTHER" id="PTHR43289:SF6">
    <property type="entry name" value="SERINE_THREONINE-PROTEIN KINASE NEKL-3"/>
    <property type="match status" value="1"/>
</dbReference>
<evidence type="ECO:0000259" key="10">
    <source>
        <dbReference type="PROSITE" id="PS50011"/>
    </source>
</evidence>
<reference evidence="11" key="1">
    <citation type="submission" date="2021-04" db="EMBL/GenBank/DDBJ databases">
        <title>Genome based classification of Actinospica acidithermotolerans sp. nov., an actinobacterium isolated from an Indonesian hot spring.</title>
        <authorList>
            <person name="Kusuma A.B."/>
            <person name="Putra K.E."/>
            <person name="Nafisah S."/>
            <person name="Loh J."/>
            <person name="Nouioui I."/>
            <person name="Goodfellow M."/>
        </authorList>
    </citation>
    <scope>NUCLEOTIDE SEQUENCE</scope>
    <source>
        <strain evidence="11">DSM 45618</strain>
    </source>
</reference>